<evidence type="ECO:0000259" key="7">
    <source>
        <dbReference type="Pfam" id="PF13193"/>
    </source>
</evidence>
<dbReference type="Proteomes" id="UP001500456">
    <property type="component" value="Unassembled WGS sequence"/>
</dbReference>
<dbReference type="InterPro" id="IPR025110">
    <property type="entry name" value="AMP-bd_C"/>
</dbReference>
<dbReference type="Pfam" id="PF00501">
    <property type="entry name" value="AMP-binding"/>
    <property type="match status" value="1"/>
</dbReference>
<evidence type="ECO:0000256" key="4">
    <source>
        <dbReference type="ARBA" id="ARBA00022840"/>
    </source>
</evidence>
<feature type="domain" description="AMP-binding enzyme C-terminal" evidence="7">
    <location>
        <begin position="540"/>
        <end position="617"/>
    </location>
</feature>
<keyword evidence="9" id="KW-1185">Reference proteome</keyword>
<feature type="domain" description="AMP-dependent synthetase/ligase" evidence="6">
    <location>
        <begin position="136"/>
        <end position="489"/>
    </location>
</feature>
<dbReference type="EMBL" id="BAAAZX010000018">
    <property type="protein sequence ID" value="GAA4010727.1"/>
    <property type="molecule type" value="Genomic_DNA"/>
</dbReference>
<name>A0ABP7SF18_9ACTN</name>
<keyword evidence="4" id="KW-0067">ATP-binding</keyword>
<keyword evidence="2 8" id="KW-0436">Ligase</keyword>
<proteinExistence type="inferred from homology"/>
<dbReference type="InterPro" id="IPR000873">
    <property type="entry name" value="AMP-dep_synth/lig_dom"/>
</dbReference>
<comment type="similarity">
    <text evidence="1">Belongs to the ATP-dependent AMP-binding enzyme family.</text>
</comment>
<dbReference type="PANTHER" id="PTHR43605:SF10">
    <property type="entry name" value="ACYL-COA SYNTHETASE MEDIUM CHAIN FAMILY MEMBER 3"/>
    <property type="match status" value="1"/>
</dbReference>
<dbReference type="InterPro" id="IPR051087">
    <property type="entry name" value="Mitochondrial_ACSM"/>
</dbReference>
<dbReference type="PANTHER" id="PTHR43605">
    <property type="entry name" value="ACYL-COENZYME A SYNTHETASE"/>
    <property type="match status" value="1"/>
</dbReference>
<dbReference type="Pfam" id="PF13193">
    <property type="entry name" value="AMP-binding_C"/>
    <property type="match status" value="1"/>
</dbReference>
<dbReference type="Gene3D" id="3.30.300.30">
    <property type="match status" value="1"/>
</dbReference>
<accession>A0ABP7SF18</accession>
<dbReference type="GO" id="GO:0016874">
    <property type="term" value="F:ligase activity"/>
    <property type="evidence" value="ECO:0007669"/>
    <property type="project" value="UniProtKB-KW"/>
</dbReference>
<dbReference type="Gene3D" id="3.40.50.12780">
    <property type="entry name" value="N-terminal domain of ligase-like"/>
    <property type="match status" value="1"/>
</dbReference>
<dbReference type="SUPFAM" id="SSF56801">
    <property type="entry name" value="Acetyl-CoA synthetase-like"/>
    <property type="match status" value="1"/>
</dbReference>
<reference evidence="9" key="1">
    <citation type="journal article" date="2019" name="Int. J. Syst. Evol. Microbiol.">
        <title>The Global Catalogue of Microorganisms (GCM) 10K type strain sequencing project: providing services to taxonomists for standard genome sequencing and annotation.</title>
        <authorList>
            <consortium name="The Broad Institute Genomics Platform"/>
            <consortium name="The Broad Institute Genome Sequencing Center for Infectious Disease"/>
            <person name="Wu L."/>
            <person name="Ma J."/>
        </authorList>
    </citation>
    <scope>NUCLEOTIDE SEQUENCE [LARGE SCALE GENOMIC DNA]</scope>
    <source>
        <strain evidence="9">JCM 16924</strain>
    </source>
</reference>
<evidence type="ECO:0000256" key="2">
    <source>
        <dbReference type="ARBA" id="ARBA00022598"/>
    </source>
</evidence>
<dbReference type="InterPro" id="IPR045851">
    <property type="entry name" value="AMP-bd_C_sf"/>
</dbReference>
<keyword evidence="3" id="KW-0547">Nucleotide-binding</keyword>
<dbReference type="InterPro" id="IPR042099">
    <property type="entry name" value="ANL_N_sf"/>
</dbReference>
<protein>
    <submittedName>
        <fullName evidence="8">Isobutyrate:CoA ligase IbuL</fullName>
    </submittedName>
</protein>
<sequence>MPFSSLMRIRGRPDSTSPPKATGSPVVRRSRTSARRISTDADPSAVTNMSLRRGTHPRSGVVRPASRITRWQRAARQWCRYRGGQMTTATELFRSARDFLLEHREDYATAYEGFDWPRPQHFNWALDWFDVIADGNDRTALHIAEEDGSEIRLSFADLSERSNRVANLLRERGVGAEDRILVMLGNQAELWEVALAAMKLRAVVIPATPLLGPADLRDRVERGRVRHVLVRAEDTAKFDDVPGDYTRTAVGGLPEGWQPYEDAHTASAEFLPDGPTLADDPLMLYFTSGTTARPKLVEHTHASYPIGHLATMYWIGLKPGDVHLNISSPGWAKHAWSNLFAPWNAQATVFLYNYTRFDASRLMAEMDRAGVTTFCAPPTVWRMLIQADLTQLRTPPREAVAAGEPLNPEVIEQVRRAWGVTIRDGFGQTETAVQVSNSPGQPLKTGSMGRPGPGYRVELLDPVSGAPGAAEGEIALDLSTHPVGLMTGYHGDPDRTAEAMAGGYYRTGDIGARDADGYITYVGRADDVFKASDYKISPFELESALIEHEAVAEAAVVPAPDELRLAVPKAYVVLAEGWEPGPDTAKVLFEHSREALAPYKRIRRLEFAPLPKTVSGKIRRIELREATAAGSDAEYREEDFR</sequence>
<evidence type="ECO:0000256" key="3">
    <source>
        <dbReference type="ARBA" id="ARBA00022741"/>
    </source>
</evidence>
<feature type="region of interest" description="Disordered" evidence="5">
    <location>
        <begin position="1"/>
        <end position="61"/>
    </location>
</feature>
<evidence type="ECO:0000256" key="1">
    <source>
        <dbReference type="ARBA" id="ARBA00006432"/>
    </source>
</evidence>
<comment type="caution">
    <text evidence="8">The sequence shown here is derived from an EMBL/GenBank/DDBJ whole genome shotgun (WGS) entry which is preliminary data.</text>
</comment>
<gene>
    <name evidence="8" type="primary">ibuL</name>
    <name evidence="8" type="ORF">GCM10022232_59780</name>
</gene>
<organism evidence="8 9">
    <name type="scientific">Streptomyces plumbiresistens</name>
    <dbReference type="NCBI Taxonomy" id="511811"/>
    <lineage>
        <taxon>Bacteria</taxon>
        <taxon>Bacillati</taxon>
        <taxon>Actinomycetota</taxon>
        <taxon>Actinomycetes</taxon>
        <taxon>Kitasatosporales</taxon>
        <taxon>Streptomycetaceae</taxon>
        <taxon>Streptomyces</taxon>
    </lineage>
</organism>
<evidence type="ECO:0000313" key="9">
    <source>
        <dbReference type="Proteomes" id="UP001500456"/>
    </source>
</evidence>
<evidence type="ECO:0000259" key="6">
    <source>
        <dbReference type="Pfam" id="PF00501"/>
    </source>
</evidence>
<evidence type="ECO:0000256" key="5">
    <source>
        <dbReference type="SAM" id="MobiDB-lite"/>
    </source>
</evidence>
<evidence type="ECO:0000313" key="8">
    <source>
        <dbReference type="EMBL" id="GAA4010727.1"/>
    </source>
</evidence>